<keyword evidence="1" id="KW-1133">Transmembrane helix</keyword>
<dbReference type="Pfam" id="PF14764">
    <property type="entry name" value="SPG48"/>
    <property type="match status" value="1"/>
</dbReference>
<feature type="transmembrane region" description="Helical" evidence="1">
    <location>
        <begin position="56"/>
        <end position="74"/>
    </location>
</feature>
<name>A0A8T0QIF1_PANVG</name>
<proteinExistence type="predicted"/>
<dbReference type="InterPro" id="IPR055450">
    <property type="entry name" value="AP5Z1_ARM"/>
</dbReference>
<evidence type="ECO:0000256" key="1">
    <source>
        <dbReference type="SAM" id="Phobius"/>
    </source>
</evidence>
<keyword evidence="4" id="KW-1185">Reference proteome</keyword>
<gene>
    <name evidence="3" type="ORF">PVAP13_7KG395370</name>
</gene>
<evidence type="ECO:0000313" key="3">
    <source>
        <dbReference type="EMBL" id="KAG2574917.1"/>
    </source>
</evidence>
<comment type="caution">
    <text evidence="3">The sequence shown here is derived from an EMBL/GenBank/DDBJ whole genome shotgun (WGS) entry which is preliminary data.</text>
</comment>
<protein>
    <recommendedName>
        <fullName evidence="2">AP-5 complex subunit zeta-1 ARM repeats domain-containing protein</fullName>
    </recommendedName>
</protein>
<dbReference type="AlphaFoldDB" id="A0A8T0QIF1"/>
<reference evidence="3" key="1">
    <citation type="submission" date="2020-05" db="EMBL/GenBank/DDBJ databases">
        <title>WGS assembly of Panicum virgatum.</title>
        <authorList>
            <person name="Lovell J.T."/>
            <person name="Jenkins J."/>
            <person name="Shu S."/>
            <person name="Juenger T.E."/>
            <person name="Schmutz J."/>
        </authorList>
    </citation>
    <scope>NUCLEOTIDE SEQUENCE</scope>
    <source>
        <strain evidence="3">AP13</strain>
    </source>
</reference>
<keyword evidence="1" id="KW-0472">Membrane</keyword>
<dbReference type="Proteomes" id="UP000823388">
    <property type="component" value="Chromosome 7K"/>
</dbReference>
<accession>A0A8T0QIF1</accession>
<organism evidence="3 4">
    <name type="scientific">Panicum virgatum</name>
    <name type="common">Blackwell switchgrass</name>
    <dbReference type="NCBI Taxonomy" id="38727"/>
    <lineage>
        <taxon>Eukaryota</taxon>
        <taxon>Viridiplantae</taxon>
        <taxon>Streptophyta</taxon>
        <taxon>Embryophyta</taxon>
        <taxon>Tracheophyta</taxon>
        <taxon>Spermatophyta</taxon>
        <taxon>Magnoliopsida</taxon>
        <taxon>Liliopsida</taxon>
        <taxon>Poales</taxon>
        <taxon>Poaceae</taxon>
        <taxon>PACMAD clade</taxon>
        <taxon>Panicoideae</taxon>
        <taxon>Panicodae</taxon>
        <taxon>Paniceae</taxon>
        <taxon>Panicinae</taxon>
        <taxon>Panicum</taxon>
        <taxon>Panicum sect. Hiantes</taxon>
    </lineage>
</organism>
<evidence type="ECO:0000259" key="2">
    <source>
        <dbReference type="Pfam" id="PF14764"/>
    </source>
</evidence>
<evidence type="ECO:0000313" key="4">
    <source>
        <dbReference type="Proteomes" id="UP000823388"/>
    </source>
</evidence>
<keyword evidence="1" id="KW-0812">Transmembrane</keyword>
<dbReference type="PANTHER" id="PTHR47885">
    <property type="entry name" value="AP-5 COMPLEX SUBUNIT ZETA-1"/>
    <property type="match status" value="1"/>
</dbReference>
<dbReference type="EMBL" id="CM029049">
    <property type="protein sequence ID" value="KAG2574917.1"/>
    <property type="molecule type" value="Genomic_DNA"/>
</dbReference>
<feature type="domain" description="AP-5 complex subunit zeta-1 ARM repeats" evidence="2">
    <location>
        <begin position="79"/>
        <end position="197"/>
    </location>
</feature>
<sequence length="243" mass="26702">MASPELGGGDGSYDFHLRSLAAASRNSSAAADPASDPNLLQSVTASPLEPFSPCSVSWMHIRIFSLLLLAPFFFPRVKVRRVCEMCREAKEARDEMVARAFPVMSKLFQRCAAAPTQAVASTGVLLLTILQFFLDFGEAVLHDADGSLKIFFRSCLSREFADPIVAERTLEFLVANKTKILSSFPTLIPQTYPLLLKLIASNGERLEKKFLEVLPLMMSAGSFLPLFLSLTDLPMLVVALEKV</sequence>
<dbReference type="PANTHER" id="PTHR47885:SF1">
    <property type="entry name" value="AP-5 COMPLEX SUBUNIT ZETA-1"/>
    <property type="match status" value="1"/>
</dbReference>